<organism evidence="3 4">
    <name type="scientific">Nonomuraea guangzhouensis</name>
    <dbReference type="NCBI Taxonomy" id="1291555"/>
    <lineage>
        <taxon>Bacteria</taxon>
        <taxon>Bacillati</taxon>
        <taxon>Actinomycetota</taxon>
        <taxon>Actinomycetes</taxon>
        <taxon>Streptosporangiales</taxon>
        <taxon>Streptosporangiaceae</taxon>
        <taxon>Nonomuraea</taxon>
    </lineage>
</organism>
<gene>
    <name evidence="3" type="ORF">ACFSJ0_38380</name>
</gene>
<evidence type="ECO:0000313" key="4">
    <source>
        <dbReference type="Proteomes" id="UP001597097"/>
    </source>
</evidence>
<protein>
    <submittedName>
        <fullName evidence="3">Uncharacterized protein</fullName>
    </submittedName>
</protein>
<evidence type="ECO:0000256" key="2">
    <source>
        <dbReference type="SAM" id="SignalP"/>
    </source>
</evidence>
<feature type="compositionally biased region" description="Low complexity" evidence="1">
    <location>
        <begin position="156"/>
        <end position="170"/>
    </location>
</feature>
<keyword evidence="2" id="KW-0732">Signal</keyword>
<comment type="caution">
    <text evidence="3">The sequence shown here is derived from an EMBL/GenBank/DDBJ whole genome shotgun (WGS) entry which is preliminary data.</text>
</comment>
<sequence>MTRSLLLVSLAAGALTVPVPASSAATELAIREINIRPASPVVGAGNSVRLVIDVIAKGVKGKDGVTIQVEPGSAPTGSVAGASPATSKSSPPGTGVLAPGPAGSATVGKSDAARVQRLPAALRRNAGHARLAVRSAWDGGSAAYDARPTQGVRLSTTPATQGTVTTPAQGANATPVQGTVTTPAQGANATPVQGADTTPAQGAKTAINPVSDAKTAVNPVPGGEVAVDPAVGGVNPATESGRAGWPAWFGPGAWAAAREPQPRPVNVEPALALMPVWRTTPGGMRMRDNWQTWRFLPDKVLNRFYPSGTWTITATATGDDGTSVTRNQTFQLKRETKMSSVRAEKASATDSVRLHGSLTRVDPRGYAEYAPFADQSVEILWRAEADDEWERVAVTTTGETGDFAKTVQGRAGGFWRARYLGTDHYAPKVSRIHESSE</sequence>
<feature type="region of interest" description="Disordered" evidence="1">
    <location>
        <begin position="148"/>
        <end position="174"/>
    </location>
</feature>
<evidence type="ECO:0000313" key="3">
    <source>
        <dbReference type="EMBL" id="MFD1542971.1"/>
    </source>
</evidence>
<dbReference type="Proteomes" id="UP001597097">
    <property type="component" value="Unassembled WGS sequence"/>
</dbReference>
<proteinExistence type="predicted"/>
<keyword evidence="4" id="KW-1185">Reference proteome</keyword>
<name>A0ABW4GKR1_9ACTN</name>
<feature type="signal peptide" evidence="2">
    <location>
        <begin position="1"/>
        <end position="23"/>
    </location>
</feature>
<feature type="region of interest" description="Disordered" evidence="1">
    <location>
        <begin position="70"/>
        <end position="111"/>
    </location>
</feature>
<evidence type="ECO:0000256" key="1">
    <source>
        <dbReference type="SAM" id="MobiDB-lite"/>
    </source>
</evidence>
<dbReference type="RefSeq" id="WP_378624155.1">
    <property type="nucleotide sequence ID" value="NZ_JBHUCM010000035.1"/>
</dbReference>
<feature type="chain" id="PRO_5046675999" evidence="2">
    <location>
        <begin position="24"/>
        <end position="437"/>
    </location>
</feature>
<dbReference type="EMBL" id="JBHUCM010000035">
    <property type="protein sequence ID" value="MFD1542971.1"/>
    <property type="molecule type" value="Genomic_DNA"/>
</dbReference>
<reference evidence="4" key="1">
    <citation type="journal article" date="2019" name="Int. J. Syst. Evol. Microbiol.">
        <title>The Global Catalogue of Microorganisms (GCM) 10K type strain sequencing project: providing services to taxonomists for standard genome sequencing and annotation.</title>
        <authorList>
            <consortium name="The Broad Institute Genomics Platform"/>
            <consortium name="The Broad Institute Genome Sequencing Center for Infectious Disease"/>
            <person name="Wu L."/>
            <person name="Ma J."/>
        </authorList>
    </citation>
    <scope>NUCLEOTIDE SEQUENCE [LARGE SCALE GENOMIC DNA]</scope>
    <source>
        <strain evidence="4">CGMCC 1.15399</strain>
    </source>
</reference>
<accession>A0ABW4GKR1</accession>